<evidence type="ECO:0000256" key="11">
    <source>
        <dbReference type="ARBA" id="ARBA00048212"/>
    </source>
</evidence>
<sequence length="296" mass="32473">MQPAEIVYLNGEFVKKNEACLSPFDRGFLFSHAAYEVTAVFDGKLIDFDAHMARLDRTLDGIDIPRDGLAERLKSLHEELIARNGVTEGFVYLQVTGGAYGRRDFGGPETLTPGLFMFCETRNLIGEKAQHGVSAITVEDQRWKRRDYKTTQLLSQALAYREAERGGAFGAILHEDGMVTEGASANLWVVLDADTLVTRNLGRQILPGITRQSVLDHLAREGITVEERAISLEELLGAREVFTTSATGLILPVVQLDGKPVGTGKPGPVTRRVQGQYYRGIGADLDARAPWLNATG</sequence>
<dbReference type="PANTHER" id="PTHR42743">
    <property type="entry name" value="AMINO-ACID AMINOTRANSFERASE"/>
    <property type="match status" value="1"/>
</dbReference>
<gene>
    <name evidence="14" type="ORF">D1222_13220</name>
</gene>
<evidence type="ECO:0000313" key="14">
    <source>
        <dbReference type="EMBL" id="RIJ27802.1"/>
    </source>
</evidence>
<dbReference type="GO" id="GO:0004084">
    <property type="term" value="F:branched-chain-amino-acid transaminase activity"/>
    <property type="evidence" value="ECO:0007669"/>
    <property type="project" value="UniProtKB-EC"/>
</dbReference>
<evidence type="ECO:0000256" key="7">
    <source>
        <dbReference type="ARBA" id="ARBA00013053"/>
    </source>
</evidence>
<comment type="catalytic activity">
    <reaction evidence="12">
        <text>L-isoleucine + 2-oxoglutarate = (S)-3-methyl-2-oxopentanoate + L-glutamate</text>
        <dbReference type="Rhea" id="RHEA:24801"/>
        <dbReference type="ChEBI" id="CHEBI:16810"/>
        <dbReference type="ChEBI" id="CHEBI:29985"/>
        <dbReference type="ChEBI" id="CHEBI:35146"/>
        <dbReference type="ChEBI" id="CHEBI:58045"/>
        <dbReference type="EC" id="2.6.1.42"/>
    </reaction>
</comment>
<keyword evidence="9" id="KW-0663">Pyridoxal phosphate</keyword>
<dbReference type="OrthoDB" id="9805628at2"/>
<evidence type="ECO:0000256" key="8">
    <source>
        <dbReference type="ARBA" id="ARBA00014472"/>
    </source>
</evidence>
<organism evidence="14 15">
    <name type="scientific">Henriciella algicola</name>
    <dbReference type="NCBI Taxonomy" id="1608422"/>
    <lineage>
        <taxon>Bacteria</taxon>
        <taxon>Pseudomonadati</taxon>
        <taxon>Pseudomonadota</taxon>
        <taxon>Alphaproteobacteria</taxon>
        <taxon>Hyphomonadales</taxon>
        <taxon>Hyphomonadaceae</taxon>
        <taxon>Henriciella</taxon>
    </lineage>
</organism>
<keyword evidence="14" id="KW-0808">Transferase</keyword>
<dbReference type="GO" id="GO:0005829">
    <property type="term" value="C:cytosol"/>
    <property type="evidence" value="ECO:0007669"/>
    <property type="project" value="TreeGrafter"/>
</dbReference>
<dbReference type="SUPFAM" id="SSF56752">
    <property type="entry name" value="D-aminoacid aminotransferase-like PLP-dependent enzymes"/>
    <property type="match status" value="1"/>
</dbReference>
<dbReference type="GO" id="GO:0009082">
    <property type="term" value="P:branched-chain amino acid biosynthetic process"/>
    <property type="evidence" value="ECO:0007669"/>
    <property type="project" value="UniProtKB-KW"/>
</dbReference>
<keyword evidence="10" id="KW-0028">Amino-acid biosynthesis</keyword>
<name>A0A399RDC0_9PROT</name>
<reference evidence="14 15" key="1">
    <citation type="submission" date="2018-08" db="EMBL/GenBank/DDBJ databases">
        <title>Henriciella mobilis sp. nov., isolated from seawater.</title>
        <authorList>
            <person name="Cheng H."/>
            <person name="Wu Y.-H."/>
            <person name="Xu X.-W."/>
            <person name="Guo L.-L."/>
        </authorList>
    </citation>
    <scope>NUCLEOTIDE SEQUENCE [LARGE SCALE GENOMIC DNA]</scope>
    <source>
        <strain evidence="14 15">CCUG67844</strain>
    </source>
</reference>
<keyword evidence="10" id="KW-0100">Branched-chain amino acid biosynthesis</keyword>
<evidence type="ECO:0000256" key="13">
    <source>
        <dbReference type="ARBA" id="ARBA00049229"/>
    </source>
</evidence>
<dbReference type="PANTHER" id="PTHR42743:SF11">
    <property type="entry name" value="AMINODEOXYCHORISMATE LYASE"/>
    <property type="match status" value="1"/>
</dbReference>
<dbReference type="InterPro" id="IPR050571">
    <property type="entry name" value="Class-IV_PLP-Dep_Aminotrnsfr"/>
</dbReference>
<dbReference type="InterPro" id="IPR036038">
    <property type="entry name" value="Aminotransferase-like"/>
</dbReference>
<comment type="caution">
    <text evidence="14">The sequence shown here is derived from an EMBL/GenBank/DDBJ whole genome shotgun (WGS) entry which is preliminary data.</text>
</comment>
<dbReference type="GO" id="GO:0008652">
    <property type="term" value="P:amino acid biosynthetic process"/>
    <property type="evidence" value="ECO:0007669"/>
    <property type="project" value="UniProtKB-ARBA"/>
</dbReference>
<evidence type="ECO:0000313" key="15">
    <source>
        <dbReference type="Proteomes" id="UP000265845"/>
    </source>
</evidence>
<evidence type="ECO:0000256" key="12">
    <source>
        <dbReference type="ARBA" id="ARBA00048798"/>
    </source>
</evidence>
<comment type="similarity">
    <text evidence="6">Belongs to the class-IV pyridoxal-phosphate-dependent aminotransferase family.</text>
</comment>
<dbReference type="FunFam" id="3.20.10.10:FF:000002">
    <property type="entry name" value="D-alanine aminotransferase"/>
    <property type="match status" value="1"/>
</dbReference>
<comment type="pathway">
    <text evidence="4">Amino-acid biosynthesis; L-valine biosynthesis; L-valine from pyruvate: step 4/4.</text>
</comment>
<dbReference type="InterPro" id="IPR043132">
    <property type="entry name" value="BCAT-like_C"/>
</dbReference>
<dbReference type="RefSeq" id="WP_119455175.1">
    <property type="nucleotide sequence ID" value="NZ_QWGA01000008.1"/>
</dbReference>
<proteinExistence type="inferred from homology"/>
<evidence type="ECO:0000256" key="2">
    <source>
        <dbReference type="ARBA" id="ARBA00003109"/>
    </source>
</evidence>
<evidence type="ECO:0000256" key="10">
    <source>
        <dbReference type="ARBA" id="ARBA00023304"/>
    </source>
</evidence>
<dbReference type="AlphaFoldDB" id="A0A399RDC0"/>
<dbReference type="Pfam" id="PF01063">
    <property type="entry name" value="Aminotran_4"/>
    <property type="match status" value="1"/>
</dbReference>
<evidence type="ECO:0000256" key="9">
    <source>
        <dbReference type="ARBA" id="ARBA00022898"/>
    </source>
</evidence>
<evidence type="ECO:0000256" key="1">
    <source>
        <dbReference type="ARBA" id="ARBA00001933"/>
    </source>
</evidence>
<dbReference type="InterPro" id="IPR001544">
    <property type="entry name" value="Aminotrans_IV"/>
</dbReference>
<keyword evidence="14" id="KW-0032">Aminotransferase</keyword>
<dbReference type="Gene3D" id="3.30.470.10">
    <property type="match status" value="1"/>
</dbReference>
<comment type="function">
    <text evidence="2">Acts on leucine, isoleucine and valine.</text>
</comment>
<evidence type="ECO:0000256" key="5">
    <source>
        <dbReference type="ARBA" id="ARBA00005072"/>
    </source>
</evidence>
<comment type="catalytic activity">
    <reaction evidence="13">
        <text>L-leucine + 2-oxoglutarate = 4-methyl-2-oxopentanoate + L-glutamate</text>
        <dbReference type="Rhea" id="RHEA:18321"/>
        <dbReference type="ChEBI" id="CHEBI:16810"/>
        <dbReference type="ChEBI" id="CHEBI:17865"/>
        <dbReference type="ChEBI" id="CHEBI:29985"/>
        <dbReference type="ChEBI" id="CHEBI:57427"/>
        <dbReference type="EC" id="2.6.1.42"/>
    </reaction>
</comment>
<keyword evidence="15" id="KW-1185">Reference proteome</keyword>
<dbReference type="InterPro" id="IPR043131">
    <property type="entry name" value="BCAT-like_N"/>
</dbReference>
<comment type="cofactor">
    <cofactor evidence="1">
        <name>pyridoxal 5'-phosphate</name>
        <dbReference type="ChEBI" id="CHEBI:597326"/>
    </cofactor>
</comment>
<dbReference type="EC" id="2.6.1.42" evidence="7"/>
<protein>
    <recommendedName>
        <fullName evidence="8">Probable branched-chain-amino-acid aminotransferase</fullName>
        <ecNumber evidence="7">2.6.1.42</ecNumber>
    </recommendedName>
</protein>
<evidence type="ECO:0000256" key="3">
    <source>
        <dbReference type="ARBA" id="ARBA00004824"/>
    </source>
</evidence>
<comment type="pathway">
    <text evidence="3">Amino-acid biosynthesis; L-isoleucine biosynthesis; L-isoleucine from 2-oxobutanoate: step 4/4.</text>
</comment>
<dbReference type="EMBL" id="QWGA01000008">
    <property type="protein sequence ID" value="RIJ27802.1"/>
    <property type="molecule type" value="Genomic_DNA"/>
</dbReference>
<comment type="catalytic activity">
    <reaction evidence="11">
        <text>L-valine + 2-oxoglutarate = 3-methyl-2-oxobutanoate + L-glutamate</text>
        <dbReference type="Rhea" id="RHEA:24813"/>
        <dbReference type="ChEBI" id="CHEBI:11851"/>
        <dbReference type="ChEBI" id="CHEBI:16810"/>
        <dbReference type="ChEBI" id="CHEBI:29985"/>
        <dbReference type="ChEBI" id="CHEBI:57762"/>
        <dbReference type="EC" id="2.6.1.42"/>
    </reaction>
</comment>
<evidence type="ECO:0000256" key="4">
    <source>
        <dbReference type="ARBA" id="ARBA00004931"/>
    </source>
</evidence>
<evidence type="ECO:0000256" key="6">
    <source>
        <dbReference type="ARBA" id="ARBA00009320"/>
    </source>
</evidence>
<dbReference type="Proteomes" id="UP000265845">
    <property type="component" value="Unassembled WGS sequence"/>
</dbReference>
<comment type="pathway">
    <text evidence="5">Amino-acid biosynthesis; L-leucine biosynthesis; L-leucine from 3-methyl-2-oxobutanoate: step 4/4.</text>
</comment>
<accession>A0A399RDC0</accession>
<dbReference type="Gene3D" id="3.20.10.10">
    <property type="entry name" value="D-amino Acid Aminotransferase, subunit A, domain 2"/>
    <property type="match status" value="1"/>
</dbReference>